<dbReference type="OrthoDB" id="5377273at2759"/>
<comment type="subcellular location">
    <subcellularLocation>
        <location evidence="1">Endoplasmic reticulum membrane</location>
        <topology evidence="1">Peripheral membrane protein</topology>
    </subcellularLocation>
</comment>
<dbReference type="STRING" id="2512241.A0A553HT46"/>
<reference evidence="10" key="1">
    <citation type="submission" date="2019-06" db="EMBL/GenBank/DDBJ databases">
        <title>Draft genome sequence of the griseofulvin-producing fungus Xylaria cubensis strain G536.</title>
        <authorList>
            <person name="Mead M.E."/>
            <person name="Raja H.A."/>
            <person name="Steenwyk J.L."/>
            <person name="Knowles S.L."/>
            <person name="Oberlies N.H."/>
            <person name="Rokas A."/>
        </authorList>
    </citation>
    <scope>NUCLEOTIDE SEQUENCE [LARGE SCALE GENOMIC DNA]</scope>
    <source>
        <strain evidence="10">G536</strain>
    </source>
</reference>
<dbReference type="GO" id="GO:0005789">
    <property type="term" value="C:endoplasmic reticulum membrane"/>
    <property type="evidence" value="ECO:0007669"/>
    <property type="project" value="UniProtKB-SubCell"/>
</dbReference>
<feature type="region of interest" description="Disordered" evidence="7">
    <location>
        <begin position="636"/>
        <end position="658"/>
    </location>
</feature>
<feature type="region of interest" description="Disordered" evidence="7">
    <location>
        <begin position="151"/>
        <end position="318"/>
    </location>
</feature>
<keyword evidence="10" id="KW-1185">Reference proteome</keyword>
<feature type="compositionally biased region" description="Polar residues" evidence="7">
    <location>
        <begin position="227"/>
        <end position="244"/>
    </location>
</feature>
<protein>
    <recommendedName>
        <fullName evidence="4">Ras modification protein ERF4</fullName>
    </recommendedName>
</protein>
<dbReference type="AlphaFoldDB" id="A0A553HT46"/>
<evidence type="ECO:0000256" key="3">
    <source>
        <dbReference type="ARBA" id="ARBA00011396"/>
    </source>
</evidence>
<feature type="compositionally biased region" description="Basic and acidic residues" evidence="7">
    <location>
        <begin position="401"/>
        <end position="412"/>
    </location>
</feature>
<organism evidence="9 10">
    <name type="scientific">Xylaria flabelliformis</name>
    <dbReference type="NCBI Taxonomy" id="2512241"/>
    <lineage>
        <taxon>Eukaryota</taxon>
        <taxon>Fungi</taxon>
        <taxon>Dikarya</taxon>
        <taxon>Ascomycota</taxon>
        <taxon>Pezizomycotina</taxon>
        <taxon>Sordariomycetes</taxon>
        <taxon>Xylariomycetidae</taxon>
        <taxon>Xylariales</taxon>
        <taxon>Xylariaceae</taxon>
        <taxon>Xylaria</taxon>
    </lineage>
</organism>
<keyword evidence="6" id="KW-0472">Membrane</keyword>
<dbReference type="GO" id="GO:0006612">
    <property type="term" value="P:protein targeting to membrane"/>
    <property type="evidence" value="ECO:0007669"/>
    <property type="project" value="TreeGrafter"/>
</dbReference>
<evidence type="ECO:0000259" key="8">
    <source>
        <dbReference type="Pfam" id="PF10256"/>
    </source>
</evidence>
<evidence type="ECO:0000256" key="4">
    <source>
        <dbReference type="ARBA" id="ARBA00018463"/>
    </source>
</evidence>
<evidence type="ECO:0000256" key="6">
    <source>
        <dbReference type="ARBA" id="ARBA00023136"/>
    </source>
</evidence>
<evidence type="ECO:0000313" key="9">
    <source>
        <dbReference type="EMBL" id="TRX91128.1"/>
    </source>
</evidence>
<feature type="compositionally biased region" description="Low complexity" evidence="7">
    <location>
        <begin position="205"/>
        <end position="216"/>
    </location>
</feature>
<evidence type="ECO:0000256" key="7">
    <source>
        <dbReference type="SAM" id="MobiDB-lite"/>
    </source>
</evidence>
<gene>
    <name evidence="9" type="ORF">FHL15_007916</name>
</gene>
<dbReference type="Proteomes" id="UP000319160">
    <property type="component" value="Unassembled WGS sequence"/>
</dbReference>
<dbReference type="PANTHER" id="PTHR13254:SF0">
    <property type="entry name" value="GOLGIN SUBFAMILY A MEMBER 7_ERF4 DOMAIN-CONTAINING PROTEIN"/>
    <property type="match status" value="1"/>
</dbReference>
<feature type="region of interest" description="Disordered" evidence="7">
    <location>
        <begin position="93"/>
        <end position="124"/>
    </location>
</feature>
<feature type="domain" description="Golgin subfamily A member 7/ERF4" evidence="8">
    <location>
        <begin position="502"/>
        <end position="626"/>
    </location>
</feature>
<feature type="compositionally biased region" description="Polar residues" evidence="7">
    <location>
        <begin position="308"/>
        <end position="318"/>
    </location>
</feature>
<comment type="similarity">
    <text evidence="2">Belongs to the ERF4 family.</text>
</comment>
<dbReference type="PANTHER" id="PTHR13254">
    <property type="entry name" value="GOLGI AUTOANTIGEN, GOLGIN SUBFAMILY A, 7"/>
    <property type="match status" value="1"/>
</dbReference>
<dbReference type="EMBL" id="VFLP01000048">
    <property type="protein sequence ID" value="TRX91128.1"/>
    <property type="molecule type" value="Genomic_DNA"/>
</dbReference>
<evidence type="ECO:0000256" key="1">
    <source>
        <dbReference type="ARBA" id="ARBA00004406"/>
    </source>
</evidence>
<dbReference type="GO" id="GO:0031211">
    <property type="term" value="C:endoplasmic reticulum palmitoyltransferase complex"/>
    <property type="evidence" value="ECO:0007669"/>
    <property type="project" value="TreeGrafter"/>
</dbReference>
<dbReference type="InterPro" id="IPR051371">
    <property type="entry name" value="Ras_palmitoyltransferase"/>
</dbReference>
<keyword evidence="5" id="KW-0256">Endoplasmic reticulum</keyword>
<dbReference type="Pfam" id="PF10256">
    <property type="entry name" value="Erf4"/>
    <property type="match status" value="1"/>
</dbReference>
<comment type="caution">
    <text evidence="9">The sequence shown here is derived from an EMBL/GenBank/DDBJ whole genome shotgun (WGS) entry which is preliminary data.</text>
</comment>
<name>A0A553HT46_9PEZI</name>
<feature type="region of interest" description="Disordered" evidence="7">
    <location>
        <begin position="356"/>
        <end position="428"/>
    </location>
</feature>
<evidence type="ECO:0000256" key="5">
    <source>
        <dbReference type="ARBA" id="ARBA00022824"/>
    </source>
</evidence>
<proteinExistence type="inferred from homology"/>
<accession>A0A553HT46</accession>
<comment type="subunit">
    <text evidence="3">Interacts with ERF2.</text>
</comment>
<sequence>MRPARHDDERLLYLQTWLDLLAQLLITGGRCLRLSYLGDVPKPAGSYSGITCGRPPAIWRPRPIGPAMHVLELPIPACMNSANLFPTPLNANIPGGPRYSPSPRNGQSHSYDDTARPRHQFRSGHRNVASVIRASLLDSSITSPAVAAASVSFPSSQRLHAPQLDPSTSHRPPNDPAVEATAVRPTRSRRHHAHQNSQAPGLAHSNRLLPLSLRNRAAGSGPENYLPRNTGTPGRLWNPTNSTPRLPPVVYTRPARAPRKRRPSTPPPPAVPLNHPALDDPRAPDDQATTGAGDYPLLTLPEQRQSRHLTSTPTPTRSSFQIEERLNEGKRVSVPSSVRHSYDFKRTLDVPSEVVSAPEPAKLTDSSFAESHHKGGRSLTTKSRARAVSFGLVQTESTEEPAPKLDKGKGKEVMSSPNDGNPARGLSTDLERGPSVLDQQHNRSTLSIPGGIGSAISSSNSSIVGDPDQPGLGDEWGPQHPCFPHLNPYVPVNSTEYQTTRIIRVRRDWLIAGDLAPTFSNMYPEILDPAGISEQEFRRVIEKLNGSLLPTFSPYNWRNILDGVLGVLTAWVWEDLGFTNVKTKLNELERWIEKWNAEMEKTTGSEEGAIPPKIISLRRTGYMSLDFQIANPEVSISNSEPASRSGPPEPEPVASAAA</sequence>
<dbReference type="InterPro" id="IPR019383">
    <property type="entry name" value="Golgin_A_7/ERF4"/>
</dbReference>
<evidence type="ECO:0000256" key="2">
    <source>
        <dbReference type="ARBA" id="ARBA00007732"/>
    </source>
</evidence>
<evidence type="ECO:0000313" key="10">
    <source>
        <dbReference type="Proteomes" id="UP000319160"/>
    </source>
</evidence>